<evidence type="ECO:0000256" key="4">
    <source>
        <dbReference type="ARBA" id="ARBA00022692"/>
    </source>
</evidence>
<organism evidence="8 9">
    <name type="scientific">Fannyhessea vaginae PB189-T1-4</name>
    <dbReference type="NCBI Taxonomy" id="866774"/>
    <lineage>
        <taxon>Bacteria</taxon>
        <taxon>Bacillati</taxon>
        <taxon>Actinomycetota</taxon>
        <taxon>Coriobacteriia</taxon>
        <taxon>Coriobacteriales</taxon>
        <taxon>Atopobiaceae</taxon>
        <taxon>Fannyhessea</taxon>
    </lineage>
</organism>
<dbReference type="PROSITE" id="PS01311">
    <property type="entry name" value="LGT"/>
    <property type="match status" value="1"/>
</dbReference>
<accession>A0ABP2J1C7</accession>
<feature type="transmembrane region" description="Helical" evidence="7">
    <location>
        <begin position="249"/>
        <end position="270"/>
    </location>
</feature>
<evidence type="ECO:0000313" key="8">
    <source>
        <dbReference type="EMBL" id="EFL43966.1"/>
    </source>
</evidence>
<reference evidence="8 9" key="1">
    <citation type="submission" date="2010-08" db="EMBL/GenBank/DDBJ databases">
        <authorList>
            <person name="Durkin A.S."/>
            <person name="Madupu R."/>
            <person name="Torralba M."/>
            <person name="Gillis M."/>
            <person name="Methe B."/>
            <person name="Sutton G."/>
            <person name="Nelson K.E."/>
        </authorList>
    </citation>
    <scope>NUCLEOTIDE SEQUENCE [LARGE SCALE GENOMIC DNA]</scope>
    <source>
        <strain evidence="8 9">PB189-T1-4</strain>
    </source>
</reference>
<comment type="function">
    <text evidence="7">Catalyzes the transfer of the diacylglyceryl group from phosphatidylglycerol to the sulfhydryl group of the N-terminal cysteine of a prolipoprotein, the first step in the formation of mature lipoproteins.</text>
</comment>
<evidence type="ECO:0000256" key="7">
    <source>
        <dbReference type="HAMAP-Rule" id="MF_01147"/>
    </source>
</evidence>
<dbReference type="PANTHER" id="PTHR30589">
    <property type="entry name" value="PROLIPOPROTEIN DIACYLGLYCERYL TRANSFERASE"/>
    <property type="match status" value="1"/>
</dbReference>
<dbReference type="PANTHER" id="PTHR30589:SF0">
    <property type="entry name" value="PHOSPHATIDYLGLYCEROL--PROLIPOPROTEIN DIACYLGLYCERYL TRANSFERASE"/>
    <property type="match status" value="1"/>
</dbReference>
<dbReference type="EMBL" id="AEDQ01000023">
    <property type="protein sequence ID" value="EFL43966.1"/>
    <property type="molecule type" value="Genomic_DNA"/>
</dbReference>
<evidence type="ECO:0000313" key="9">
    <source>
        <dbReference type="Proteomes" id="UP000004431"/>
    </source>
</evidence>
<dbReference type="NCBIfam" id="TIGR00544">
    <property type="entry name" value="lgt"/>
    <property type="match status" value="1"/>
</dbReference>
<keyword evidence="6 7" id="KW-0472">Membrane</keyword>
<keyword evidence="4 7" id="KW-0812">Transmembrane</keyword>
<comment type="similarity">
    <text evidence="1 7">Belongs to the Lgt family.</text>
</comment>
<name>A0ABP2J1C7_9ACTN</name>
<protein>
    <recommendedName>
        <fullName evidence="7">Phosphatidylglycerol--prolipoprotein diacylglyceryl transferase</fullName>
        <ecNumber evidence="7">2.5.1.145</ecNumber>
    </recommendedName>
</protein>
<comment type="subcellular location">
    <subcellularLocation>
        <location evidence="7">Cell membrane</location>
        <topology evidence="7">Multi-pass membrane protein</topology>
    </subcellularLocation>
</comment>
<dbReference type="InterPro" id="IPR001640">
    <property type="entry name" value="Lgt"/>
</dbReference>
<keyword evidence="2 7" id="KW-1003">Cell membrane</keyword>
<feature type="transmembrane region" description="Helical" evidence="7">
    <location>
        <begin position="59"/>
        <end position="83"/>
    </location>
</feature>
<feature type="transmembrane region" description="Helical" evidence="7">
    <location>
        <begin position="212"/>
        <end position="229"/>
    </location>
</feature>
<comment type="pathway">
    <text evidence="7">Protein modification; lipoprotein biosynthesis (diacylglyceryl transfer).</text>
</comment>
<dbReference type="Pfam" id="PF01790">
    <property type="entry name" value="LGT"/>
    <property type="match status" value="1"/>
</dbReference>
<evidence type="ECO:0000256" key="3">
    <source>
        <dbReference type="ARBA" id="ARBA00022679"/>
    </source>
</evidence>
<dbReference type="GO" id="GO:0016757">
    <property type="term" value="F:glycosyltransferase activity"/>
    <property type="evidence" value="ECO:0007669"/>
    <property type="project" value="UniProtKB-KW"/>
</dbReference>
<keyword evidence="5 7" id="KW-1133">Transmembrane helix</keyword>
<sequence>MVAMWLNDIYQSLNPVALQFGPVSIKWYALAYIAGFVCAGAVLYNTARRWQLALSPDSLITIINAAVIGVIVGGRLAYVLFYAGTYYFEHPVEILFLSQGGMSFHGGLIGALAMGCVACRYLHFRPLSVIDMAVIGAPIGLFFGRVANFVNGELWGKPTDAAWGVIFARTGGGMVARHPSQLYEALLEGVVIFAVLFWLSRSRTMSKRMYEGSYTGLFLLMYGIVRFLIEFVRLPDVQLGYLLGTSWLTMGQVLSLPVIGAGALLCIYSLKKKRQHSLV</sequence>
<keyword evidence="9" id="KW-1185">Reference proteome</keyword>
<evidence type="ECO:0000256" key="6">
    <source>
        <dbReference type="ARBA" id="ARBA00023136"/>
    </source>
</evidence>
<feature type="transmembrane region" description="Helical" evidence="7">
    <location>
        <begin position="182"/>
        <end position="200"/>
    </location>
</feature>
<feature type="transmembrane region" description="Helical" evidence="7">
    <location>
        <begin position="103"/>
        <end position="122"/>
    </location>
</feature>
<evidence type="ECO:0000256" key="2">
    <source>
        <dbReference type="ARBA" id="ARBA00022475"/>
    </source>
</evidence>
<keyword evidence="3 7" id="KW-0808">Transferase</keyword>
<dbReference type="HAMAP" id="MF_01147">
    <property type="entry name" value="Lgt"/>
    <property type="match status" value="1"/>
</dbReference>
<feature type="binding site" evidence="7">
    <location>
        <position position="145"/>
    </location>
    <ligand>
        <name>a 1,2-diacyl-sn-glycero-3-phospho-(1'-sn-glycerol)</name>
        <dbReference type="ChEBI" id="CHEBI:64716"/>
    </ligand>
</feature>
<proteinExistence type="inferred from homology"/>
<gene>
    <name evidence="7 8" type="primary">lgt</name>
    <name evidence="8" type="ORF">HMPREF9248_0862</name>
</gene>
<evidence type="ECO:0000256" key="1">
    <source>
        <dbReference type="ARBA" id="ARBA00007150"/>
    </source>
</evidence>
<feature type="transmembrane region" description="Helical" evidence="7">
    <location>
        <begin position="129"/>
        <end position="147"/>
    </location>
</feature>
<keyword evidence="8" id="KW-0328">Glycosyltransferase</keyword>
<dbReference type="EC" id="2.5.1.145" evidence="7"/>
<comment type="caution">
    <text evidence="8">The sequence shown here is derived from an EMBL/GenBank/DDBJ whole genome shotgun (WGS) entry which is preliminary data.</text>
</comment>
<evidence type="ECO:0000256" key="5">
    <source>
        <dbReference type="ARBA" id="ARBA00022989"/>
    </source>
</evidence>
<dbReference type="Proteomes" id="UP000004431">
    <property type="component" value="Unassembled WGS sequence"/>
</dbReference>
<comment type="catalytic activity">
    <reaction evidence="7">
        <text>L-cysteinyl-[prolipoprotein] + a 1,2-diacyl-sn-glycero-3-phospho-(1'-sn-glycerol) = an S-1,2-diacyl-sn-glyceryl-L-cysteinyl-[prolipoprotein] + sn-glycerol 1-phosphate + H(+)</text>
        <dbReference type="Rhea" id="RHEA:56712"/>
        <dbReference type="Rhea" id="RHEA-COMP:14679"/>
        <dbReference type="Rhea" id="RHEA-COMP:14680"/>
        <dbReference type="ChEBI" id="CHEBI:15378"/>
        <dbReference type="ChEBI" id="CHEBI:29950"/>
        <dbReference type="ChEBI" id="CHEBI:57685"/>
        <dbReference type="ChEBI" id="CHEBI:64716"/>
        <dbReference type="ChEBI" id="CHEBI:140658"/>
        <dbReference type="EC" id="2.5.1.145"/>
    </reaction>
</comment>
<feature type="transmembrane region" description="Helical" evidence="7">
    <location>
        <begin position="27"/>
        <end position="47"/>
    </location>
</feature>